<keyword evidence="1 9" id="KW-0732">Signal</keyword>
<comment type="caution">
    <text evidence="11">The sequence shown here is derived from an EMBL/GenBank/DDBJ whole genome shotgun (WGS) entry which is preliminary data.</text>
</comment>
<dbReference type="RefSeq" id="WP_321536363.1">
    <property type="nucleotide sequence ID" value="NZ_JARGDL010000015.1"/>
</dbReference>
<dbReference type="InterPro" id="IPR036278">
    <property type="entry name" value="Sialidase_sf"/>
</dbReference>
<evidence type="ECO:0000256" key="7">
    <source>
        <dbReference type="ARBA" id="ARBA00037986"/>
    </source>
</evidence>
<evidence type="ECO:0000256" key="9">
    <source>
        <dbReference type="SAM" id="SignalP"/>
    </source>
</evidence>
<evidence type="ECO:0000256" key="2">
    <source>
        <dbReference type="ARBA" id="ARBA00022737"/>
    </source>
</evidence>
<keyword evidence="2" id="KW-0677">Repeat</keyword>
<feature type="domain" description="Sortilin N-terminal" evidence="10">
    <location>
        <begin position="131"/>
        <end position="261"/>
    </location>
</feature>
<feature type="signal peptide" evidence="9">
    <location>
        <begin position="1"/>
        <end position="20"/>
    </location>
</feature>
<feature type="coiled-coil region" evidence="8">
    <location>
        <begin position="947"/>
        <end position="981"/>
    </location>
</feature>
<name>A0AAE3P2I5_9BACT</name>
<dbReference type="InterPro" id="IPR031778">
    <property type="entry name" value="Sortilin_N"/>
</dbReference>
<evidence type="ECO:0000313" key="11">
    <source>
        <dbReference type="EMBL" id="MDF1612592.1"/>
    </source>
</evidence>
<evidence type="ECO:0000256" key="8">
    <source>
        <dbReference type="SAM" id="Coils"/>
    </source>
</evidence>
<dbReference type="InterPro" id="IPR015943">
    <property type="entry name" value="WD40/YVTN_repeat-like_dom_sf"/>
</dbReference>
<dbReference type="GO" id="GO:0000272">
    <property type="term" value="P:polysaccharide catabolic process"/>
    <property type="evidence" value="ECO:0007669"/>
    <property type="project" value="UniProtKB-KW"/>
</dbReference>
<feature type="chain" id="PRO_5042161149" evidence="9">
    <location>
        <begin position="21"/>
        <end position="1093"/>
    </location>
</feature>
<evidence type="ECO:0000256" key="3">
    <source>
        <dbReference type="ARBA" id="ARBA00022801"/>
    </source>
</evidence>
<organism evidence="11 12">
    <name type="scientific">Stygiobacter electus</name>
    <dbReference type="NCBI Taxonomy" id="3032292"/>
    <lineage>
        <taxon>Bacteria</taxon>
        <taxon>Pseudomonadati</taxon>
        <taxon>Ignavibacteriota</taxon>
        <taxon>Ignavibacteria</taxon>
        <taxon>Ignavibacteriales</taxon>
        <taxon>Melioribacteraceae</taxon>
        <taxon>Stygiobacter</taxon>
    </lineage>
</organism>
<dbReference type="PANTHER" id="PTHR43739:SF2">
    <property type="entry name" value="OLIGOXYLOGLUCAN-REDUCING END-SPECIFIC XYLOGLUCANASE-RELATED"/>
    <property type="match status" value="1"/>
</dbReference>
<evidence type="ECO:0000256" key="4">
    <source>
        <dbReference type="ARBA" id="ARBA00023277"/>
    </source>
</evidence>
<evidence type="ECO:0000256" key="5">
    <source>
        <dbReference type="ARBA" id="ARBA00023295"/>
    </source>
</evidence>
<keyword evidence="4" id="KW-0119">Carbohydrate metabolism</keyword>
<gene>
    <name evidence="11" type="ORF">P0M35_10550</name>
</gene>
<dbReference type="Proteomes" id="UP001221302">
    <property type="component" value="Unassembled WGS sequence"/>
</dbReference>
<dbReference type="Gene3D" id="2.130.10.10">
    <property type="entry name" value="YVTN repeat-like/Quinoprotein amine dehydrogenase"/>
    <property type="match status" value="4"/>
</dbReference>
<evidence type="ECO:0000256" key="1">
    <source>
        <dbReference type="ARBA" id="ARBA00022729"/>
    </source>
</evidence>
<dbReference type="AlphaFoldDB" id="A0AAE3P2I5"/>
<proteinExistence type="inferred from homology"/>
<keyword evidence="6" id="KW-0624">Polysaccharide degradation</keyword>
<keyword evidence="3 11" id="KW-0378">Hydrolase</keyword>
<reference evidence="11" key="1">
    <citation type="submission" date="2023-03" db="EMBL/GenBank/DDBJ databases">
        <title>Stygiobacter electus gen. nov., sp. nov., facultatively anaerobic thermotolerant bacterium of the class Ignavibacteria from a well of Yessentuki mineral water deposit.</title>
        <authorList>
            <person name="Podosokorskaya O.A."/>
            <person name="Elcheninov A.G."/>
            <person name="Petrova N.F."/>
            <person name="Zavarzina D.G."/>
            <person name="Kublanov I.V."/>
            <person name="Merkel A.Y."/>
        </authorList>
    </citation>
    <scope>NUCLEOTIDE SEQUENCE</scope>
    <source>
        <strain evidence="11">09-Me</strain>
    </source>
</reference>
<dbReference type="SUPFAM" id="SSF50939">
    <property type="entry name" value="Sialidases"/>
    <property type="match status" value="1"/>
</dbReference>
<keyword evidence="8" id="KW-0175">Coiled coil</keyword>
<dbReference type="InterPro" id="IPR052025">
    <property type="entry name" value="Xyloglucanase_GH74"/>
</dbReference>
<evidence type="ECO:0000313" key="12">
    <source>
        <dbReference type="Proteomes" id="UP001221302"/>
    </source>
</evidence>
<protein>
    <submittedName>
        <fullName evidence="11">Glycosyl hydrolase</fullName>
    </submittedName>
</protein>
<dbReference type="GO" id="GO:0016798">
    <property type="term" value="F:hydrolase activity, acting on glycosyl bonds"/>
    <property type="evidence" value="ECO:0007669"/>
    <property type="project" value="UniProtKB-KW"/>
</dbReference>
<dbReference type="Pfam" id="PF15902">
    <property type="entry name" value="Sortilin-Vps10"/>
    <property type="match status" value="1"/>
</dbReference>
<comment type="similarity">
    <text evidence="7">Belongs to the glycosyl hydrolase 74 family.</text>
</comment>
<accession>A0AAE3P2I5</accession>
<evidence type="ECO:0000256" key="6">
    <source>
        <dbReference type="ARBA" id="ARBA00023326"/>
    </source>
</evidence>
<evidence type="ECO:0000259" key="10">
    <source>
        <dbReference type="Pfam" id="PF15902"/>
    </source>
</evidence>
<dbReference type="EMBL" id="JARGDL010000015">
    <property type="protein sequence ID" value="MDF1612592.1"/>
    <property type="molecule type" value="Genomic_DNA"/>
</dbReference>
<dbReference type="CDD" id="cd15482">
    <property type="entry name" value="Sialidase_non-viral"/>
    <property type="match status" value="3"/>
</dbReference>
<keyword evidence="5" id="KW-0326">Glycosidase</keyword>
<sequence length="1093" mass="122072">MKYIKVIISILLFVSITLPAQKEKSTEKKEKELLTSETVAGLKFRGIGPAFTSGRIADFAVNPNNHSEYYVASASGHLWKTTNSGTTWEAIADTLPYSLGVVEIDPTNPNVVWVGTGENNHQRALGYGTGVYKSLDGGKTWKHMGLKDSRQIGGIVIDPKNSNIVYVAAEGSVWGPGGDRGLYKTTDGGKTWNKVLNISENTGVNNVVMDPRDSNVLYATSEQRRRHIFTKIGGGPESAVYKTTDAGATWEKIMNGLPKVDIGGMGIAISPVNPDVVYLIMEAAENGNGFYRSTNRGASWEKMSDHHESGQYYNEIYCDPKDVNKVYSTETVTQFTEDGGKTWKVFGNDNRHVDDHALWIDPNDTNHLLIGGDGGVYETFDTGKTFLFKCNLPVTQFYRVSVDDAKPFYNVYGGTQDNNSFYGPSRTLSSDGIVNSDWIVTVGGDGFFQATEPGNPNIVYSAWQYGNIVRYDKLSGETVDIRPEPAKGEKTFKWYWDTPFIISPHSPTRLYIAAEKVFKSDDRGNSWQEISDDLSTKTDRNSFPVMGKYWSYDAVAKDVSTSLFGLVVSLAESPKKENLLYAGTDDGLIQVTEDLKTWRKIEDFPGVPKFTLVSDILPSRFDENVVYASFNNHKRDDFKPYLLKSTDKGKTWKSIASNLPQDGAVNTIVEDPTNPKLLFVGTEWGVFFSIDGGEKWIQLKNGLPKIKVTDLTIHEGEKDLVVATFGRGFFILDDYSPLRYLTKELFEKESHIFPIKNALMYVQKGGRYGQGSTYFKAPNPEFGATITYYIKDVPKTLKAQRQAKEKELFKDGKPIPQPTFEELRAETDEKAPYLIFTFTDENNNVIRKLTKQASSGINRVVWDLRMESLAPITTDKFEPVASGGSRGRFSSSGYFVKPGKYFVSMSIVVRGEEKKLAGPESFNVELLKNTSLPADDFAKVVEFQQKAAELSRTAQGALRLAEELQKKYEAIKQAINNSSKANYDLFKRAEATSKEIADILYKFNGPTPKASREEIPPVPVPLNSRINDMISITARSTSNITKNQYVAYETLYEEIQPIISQLKKINDVELKSIEAELEKINAPWTPGRIPELK</sequence>
<keyword evidence="12" id="KW-1185">Reference proteome</keyword>
<dbReference type="PANTHER" id="PTHR43739">
    <property type="entry name" value="XYLOGLUCANASE (EUROFUNG)"/>
    <property type="match status" value="1"/>
</dbReference>
<dbReference type="GO" id="GO:0010411">
    <property type="term" value="P:xyloglucan metabolic process"/>
    <property type="evidence" value="ECO:0007669"/>
    <property type="project" value="TreeGrafter"/>
</dbReference>
<dbReference type="SUPFAM" id="SSF110296">
    <property type="entry name" value="Oligoxyloglucan reducing end-specific cellobiohydrolase"/>
    <property type="match status" value="1"/>
</dbReference>